<feature type="chain" id="PRO_5003531377" description="SH3b domain-containing protein" evidence="1">
    <location>
        <begin position="29"/>
        <end position="443"/>
    </location>
</feature>
<evidence type="ECO:0008006" key="4">
    <source>
        <dbReference type="Google" id="ProtNLM"/>
    </source>
</evidence>
<proteinExistence type="predicted"/>
<dbReference type="AlphaFoldDB" id="H0EB70"/>
<protein>
    <recommendedName>
        <fullName evidence="4">SH3b domain-containing protein</fullName>
    </recommendedName>
</protein>
<dbReference type="Proteomes" id="UP000005143">
    <property type="component" value="Unassembled WGS sequence"/>
</dbReference>
<name>H0EB70_9ACTN</name>
<accession>H0EB70</accession>
<evidence type="ECO:0000256" key="1">
    <source>
        <dbReference type="SAM" id="SignalP"/>
    </source>
</evidence>
<evidence type="ECO:0000313" key="3">
    <source>
        <dbReference type="Proteomes" id="UP000005143"/>
    </source>
</evidence>
<comment type="caution">
    <text evidence="2">The sequence shown here is derived from an EMBL/GenBank/DDBJ whole genome shotgun (WGS) entry which is preliminary data.</text>
</comment>
<evidence type="ECO:0000313" key="2">
    <source>
        <dbReference type="EMBL" id="EHN09087.1"/>
    </source>
</evidence>
<keyword evidence="3" id="KW-1185">Reference proteome</keyword>
<feature type="signal peptide" evidence="1">
    <location>
        <begin position="1"/>
        <end position="28"/>
    </location>
</feature>
<dbReference type="EMBL" id="AGUD01000304">
    <property type="protein sequence ID" value="EHN09087.1"/>
    <property type="molecule type" value="Genomic_DNA"/>
</dbReference>
<gene>
    <name evidence="2" type="ORF">PAI11_40990</name>
</gene>
<reference evidence="2 3" key="1">
    <citation type="journal article" date="2013" name="Biodegradation">
        <title>Quantitative proteomic analysis of ibuprofen-degrading Patulibacter sp. strain I11.</title>
        <authorList>
            <person name="Almeida B."/>
            <person name="Kjeldal H."/>
            <person name="Lolas I."/>
            <person name="Knudsen A.D."/>
            <person name="Carvalho G."/>
            <person name="Nielsen K.L."/>
            <person name="Barreto Crespo M.T."/>
            <person name="Stensballe A."/>
            <person name="Nielsen J.L."/>
        </authorList>
    </citation>
    <scope>NUCLEOTIDE SEQUENCE [LARGE SCALE GENOMIC DNA]</scope>
    <source>
        <strain evidence="2 3">I11</strain>
    </source>
</reference>
<organism evidence="2 3">
    <name type="scientific">Patulibacter medicamentivorans</name>
    <dbReference type="NCBI Taxonomy" id="1097667"/>
    <lineage>
        <taxon>Bacteria</taxon>
        <taxon>Bacillati</taxon>
        <taxon>Actinomycetota</taxon>
        <taxon>Thermoleophilia</taxon>
        <taxon>Solirubrobacterales</taxon>
        <taxon>Patulibacteraceae</taxon>
        <taxon>Patulibacter</taxon>
    </lineage>
</organism>
<dbReference type="RefSeq" id="WP_007578757.1">
    <property type="nucleotide sequence ID" value="NZ_AGUD01000304.1"/>
</dbReference>
<keyword evidence="1" id="KW-0732">Signal</keyword>
<sequence length="443" mass="47610">MSPRPRSIGLAIAGAVLASSLVPAAASADRVTSPRPWKATNTYLVRQSLDGRTSPKLEPRAKVDHVRAGQWVRISCQTTGENAYGSTVWDKVGAYYVPDHYIRTFTTGFIKGAPRCKGPAPQPRPNSALYDQAAAAGFGGLPGGSTRISASTGARNRDDGIVILRWFIPNHDAGGRLLVGDGRGFSGAPDDVHRSRAYLAWNTKTGAVTFTVTPTTVSTALPRSLKGPGICTKFKIPYPCVKDYPLPPRIRGGEHIPALPISVKSSFGDVHSTDWQARHTNNVAVRREGSGRLHVKASLVNSVTNDFVVTAAGRRIAPGAWSVDYDVTLERRPAGGYAIRAIGNGYPAIEAYYYGRTNTVAHRRFQRKIDPAMRRTWRKVGPLSLNPLVLDPGGGVGALNEFSWFTCTDRSDGGSFCDKRGSSKGQWFAKAGDYTTTGGGPAE</sequence>
<dbReference type="OrthoDB" id="9815928at2"/>